<evidence type="ECO:0000313" key="16">
    <source>
        <dbReference type="Proteomes" id="UP000886748"/>
    </source>
</evidence>
<dbReference type="AlphaFoldDB" id="A0A9D1SRE0"/>
<dbReference type="InterPro" id="IPR046887">
    <property type="entry name" value="RsmE_PUA-like"/>
</dbReference>
<evidence type="ECO:0000256" key="5">
    <source>
        <dbReference type="ARBA" id="ARBA00022490"/>
    </source>
</evidence>
<dbReference type="Gene3D" id="2.40.240.20">
    <property type="entry name" value="Hypothetical PUA domain-like, domain 1"/>
    <property type="match status" value="1"/>
</dbReference>
<evidence type="ECO:0000259" key="14">
    <source>
        <dbReference type="Pfam" id="PF20260"/>
    </source>
</evidence>
<dbReference type="CDD" id="cd18084">
    <property type="entry name" value="RsmE-like"/>
    <property type="match status" value="1"/>
</dbReference>
<evidence type="ECO:0000256" key="6">
    <source>
        <dbReference type="ARBA" id="ARBA00022552"/>
    </source>
</evidence>
<evidence type="ECO:0000256" key="1">
    <source>
        <dbReference type="ARBA" id="ARBA00004496"/>
    </source>
</evidence>
<comment type="catalytic activity">
    <reaction evidence="11 12">
        <text>uridine(1498) in 16S rRNA + S-adenosyl-L-methionine = N(3)-methyluridine(1498) in 16S rRNA + S-adenosyl-L-homocysteine + H(+)</text>
        <dbReference type="Rhea" id="RHEA:42920"/>
        <dbReference type="Rhea" id="RHEA-COMP:10283"/>
        <dbReference type="Rhea" id="RHEA-COMP:10284"/>
        <dbReference type="ChEBI" id="CHEBI:15378"/>
        <dbReference type="ChEBI" id="CHEBI:57856"/>
        <dbReference type="ChEBI" id="CHEBI:59789"/>
        <dbReference type="ChEBI" id="CHEBI:65315"/>
        <dbReference type="ChEBI" id="CHEBI:74502"/>
        <dbReference type="EC" id="2.1.1.193"/>
    </reaction>
</comment>
<comment type="function">
    <text evidence="10 12">Specifically methylates the N3 position of the uracil ring of uridine 1498 (m3U1498) in 16S rRNA. Acts on the fully assembled 30S ribosomal subunit.</text>
</comment>
<dbReference type="InterPro" id="IPR046886">
    <property type="entry name" value="RsmE_MTase_dom"/>
</dbReference>
<dbReference type="PANTHER" id="PTHR30027">
    <property type="entry name" value="RIBOSOMAL RNA SMALL SUBUNIT METHYLTRANSFERASE E"/>
    <property type="match status" value="1"/>
</dbReference>
<evidence type="ECO:0000256" key="2">
    <source>
        <dbReference type="ARBA" id="ARBA00005528"/>
    </source>
</evidence>
<sequence length="246" mass="27871">MPHFFISTSDVNQDIITVSDKENFHHIARVLRSKVGETLLLIDENRTQYKVVIQNIDSKSITTKVVETLKANHCLDLHLYLVQSVLKTDAQNFVMQKATELGIKKIIPVITDNSVIKPSVADSKVDKWQKIANEAVKQCERVDFPIVSQRTTLEQVLDNQDFDIKIACVERTHTMTLKECLRNIKIKSDTKIAVIIGPEGGFSAREIELLNRHEDVYKVSLGKMILRAETAVISALSNVIYELEND</sequence>
<keyword evidence="6 12" id="KW-0698">rRNA processing</keyword>
<comment type="caution">
    <text evidence="15">The sequence shown here is derived from an EMBL/GenBank/DDBJ whole genome shotgun (WGS) entry which is preliminary data.</text>
</comment>
<name>A0A9D1SRE0_9CLOT</name>
<evidence type="ECO:0000256" key="4">
    <source>
        <dbReference type="ARBA" id="ARBA00013673"/>
    </source>
</evidence>
<dbReference type="InterPro" id="IPR006700">
    <property type="entry name" value="RsmE"/>
</dbReference>
<dbReference type="PANTHER" id="PTHR30027:SF3">
    <property type="entry name" value="16S RRNA (URACIL(1498)-N(3))-METHYLTRANSFERASE"/>
    <property type="match status" value="1"/>
</dbReference>
<evidence type="ECO:0000256" key="3">
    <source>
        <dbReference type="ARBA" id="ARBA00012328"/>
    </source>
</evidence>
<dbReference type="SUPFAM" id="SSF75217">
    <property type="entry name" value="alpha/beta knot"/>
    <property type="match status" value="1"/>
</dbReference>
<evidence type="ECO:0000256" key="12">
    <source>
        <dbReference type="PIRNR" id="PIRNR015601"/>
    </source>
</evidence>
<dbReference type="InterPro" id="IPR029028">
    <property type="entry name" value="Alpha/beta_knot_MTases"/>
</dbReference>
<dbReference type="Pfam" id="PF20260">
    <property type="entry name" value="PUA_4"/>
    <property type="match status" value="1"/>
</dbReference>
<dbReference type="NCBIfam" id="TIGR00046">
    <property type="entry name" value="RsmE family RNA methyltransferase"/>
    <property type="match status" value="1"/>
</dbReference>
<gene>
    <name evidence="15" type="ORF">IAD26_02680</name>
</gene>
<dbReference type="PIRSF" id="PIRSF015601">
    <property type="entry name" value="MTase_slr0722"/>
    <property type="match status" value="1"/>
</dbReference>
<dbReference type="GO" id="GO:0005737">
    <property type="term" value="C:cytoplasm"/>
    <property type="evidence" value="ECO:0007669"/>
    <property type="project" value="UniProtKB-SubCell"/>
</dbReference>
<dbReference type="Proteomes" id="UP000886748">
    <property type="component" value="Unassembled WGS sequence"/>
</dbReference>
<evidence type="ECO:0000256" key="10">
    <source>
        <dbReference type="ARBA" id="ARBA00025699"/>
    </source>
</evidence>
<dbReference type="GO" id="GO:0070042">
    <property type="term" value="F:rRNA (uridine-N3-)-methyltransferase activity"/>
    <property type="evidence" value="ECO:0007669"/>
    <property type="project" value="TreeGrafter"/>
</dbReference>
<evidence type="ECO:0000256" key="11">
    <source>
        <dbReference type="ARBA" id="ARBA00047944"/>
    </source>
</evidence>
<keyword evidence="8 12" id="KW-0808">Transferase</keyword>
<evidence type="ECO:0000259" key="13">
    <source>
        <dbReference type="Pfam" id="PF04452"/>
    </source>
</evidence>
<keyword evidence="7 12" id="KW-0489">Methyltransferase</keyword>
<dbReference type="SUPFAM" id="SSF88697">
    <property type="entry name" value="PUA domain-like"/>
    <property type="match status" value="1"/>
</dbReference>
<reference evidence="15" key="1">
    <citation type="submission" date="2020-10" db="EMBL/GenBank/DDBJ databases">
        <authorList>
            <person name="Gilroy R."/>
        </authorList>
    </citation>
    <scope>NUCLEOTIDE SEQUENCE</scope>
    <source>
        <strain evidence="15">CHK154-7741</strain>
    </source>
</reference>
<dbReference type="InterPro" id="IPR029026">
    <property type="entry name" value="tRNA_m1G_MTases_N"/>
</dbReference>
<organism evidence="15 16">
    <name type="scientific">Candidatus Limenecus avicola</name>
    <dbReference type="NCBI Taxonomy" id="2840847"/>
    <lineage>
        <taxon>Bacteria</taxon>
        <taxon>Bacillati</taxon>
        <taxon>Bacillota</taxon>
        <taxon>Clostridia</taxon>
        <taxon>Eubacteriales</taxon>
        <taxon>Clostridiaceae</taxon>
        <taxon>Clostridiaceae incertae sedis</taxon>
        <taxon>Candidatus Limenecus</taxon>
    </lineage>
</organism>
<keyword evidence="9 12" id="KW-0949">S-adenosyl-L-methionine</keyword>
<proteinExistence type="inferred from homology"/>
<protein>
    <recommendedName>
        <fullName evidence="4 12">Ribosomal RNA small subunit methyltransferase E</fullName>
        <ecNumber evidence="3 12">2.1.1.193</ecNumber>
    </recommendedName>
</protein>
<evidence type="ECO:0000313" key="15">
    <source>
        <dbReference type="EMBL" id="HIU92021.1"/>
    </source>
</evidence>
<evidence type="ECO:0000256" key="9">
    <source>
        <dbReference type="ARBA" id="ARBA00022691"/>
    </source>
</evidence>
<evidence type="ECO:0000256" key="7">
    <source>
        <dbReference type="ARBA" id="ARBA00022603"/>
    </source>
</evidence>
<feature type="domain" description="Ribosomal RNA small subunit methyltransferase E PUA-like" evidence="14">
    <location>
        <begin position="20"/>
        <end position="65"/>
    </location>
</feature>
<dbReference type="EC" id="2.1.1.193" evidence="3 12"/>
<comment type="similarity">
    <text evidence="2 12">Belongs to the RNA methyltransferase RsmE family.</text>
</comment>
<feature type="domain" description="Ribosomal RNA small subunit methyltransferase E methyltransferase" evidence="13">
    <location>
        <begin position="76"/>
        <end position="238"/>
    </location>
</feature>
<dbReference type="Gene3D" id="3.40.1280.10">
    <property type="match status" value="1"/>
</dbReference>
<reference evidence="15" key="2">
    <citation type="journal article" date="2021" name="PeerJ">
        <title>Extensive microbial diversity within the chicken gut microbiome revealed by metagenomics and culture.</title>
        <authorList>
            <person name="Gilroy R."/>
            <person name="Ravi A."/>
            <person name="Getino M."/>
            <person name="Pursley I."/>
            <person name="Horton D.L."/>
            <person name="Alikhan N.F."/>
            <person name="Baker D."/>
            <person name="Gharbi K."/>
            <person name="Hall N."/>
            <person name="Watson M."/>
            <person name="Adriaenssens E.M."/>
            <person name="Foster-Nyarko E."/>
            <person name="Jarju S."/>
            <person name="Secka A."/>
            <person name="Antonio M."/>
            <person name="Oren A."/>
            <person name="Chaudhuri R.R."/>
            <person name="La Ragione R."/>
            <person name="Hildebrand F."/>
            <person name="Pallen M.J."/>
        </authorList>
    </citation>
    <scope>NUCLEOTIDE SEQUENCE</scope>
    <source>
        <strain evidence="15">CHK154-7741</strain>
    </source>
</reference>
<dbReference type="EMBL" id="DVOD01000019">
    <property type="protein sequence ID" value="HIU92021.1"/>
    <property type="molecule type" value="Genomic_DNA"/>
</dbReference>
<dbReference type="InterPro" id="IPR015947">
    <property type="entry name" value="PUA-like_sf"/>
</dbReference>
<keyword evidence="5 12" id="KW-0963">Cytoplasm</keyword>
<comment type="subcellular location">
    <subcellularLocation>
        <location evidence="1 12">Cytoplasm</location>
    </subcellularLocation>
</comment>
<evidence type="ECO:0000256" key="8">
    <source>
        <dbReference type="ARBA" id="ARBA00022679"/>
    </source>
</evidence>
<dbReference type="GO" id="GO:0070475">
    <property type="term" value="P:rRNA base methylation"/>
    <property type="evidence" value="ECO:0007669"/>
    <property type="project" value="TreeGrafter"/>
</dbReference>
<dbReference type="Pfam" id="PF04452">
    <property type="entry name" value="Methyltrans_RNA"/>
    <property type="match status" value="1"/>
</dbReference>
<accession>A0A9D1SRE0</accession>